<accession>A0ABR1JFY6</accession>
<sequence>MAYPPDNKNPVMSPPDASYQGPYAAQQPYVPASQYTGQPPMGTPSSYPGTPPQMPNAPSYGSGSPPMAPGYVNQQPGTKEMMMVAPGGNRNARNKRFTADGKRDWSTGICSCCGEDAFGKWCMACWCPCIVYGENMTRLEHLTTQGTPHPEGGDSCGGDTWLHCCLTTWFGAGWCLQIPGRSKVRSRYSIDGGFCTDCCTICWCTPCALTQEHLEIQLEERSFQDGMGRV</sequence>
<evidence type="ECO:0008006" key="4">
    <source>
        <dbReference type="Google" id="ProtNLM"/>
    </source>
</evidence>
<dbReference type="Pfam" id="PF04749">
    <property type="entry name" value="PLAC8"/>
    <property type="match status" value="1"/>
</dbReference>
<keyword evidence="3" id="KW-1185">Reference proteome</keyword>
<comment type="caution">
    <text evidence="2">The sequence shown here is derived from an EMBL/GenBank/DDBJ whole genome shotgun (WGS) entry which is preliminary data.</text>
</comment>
<dbReference type="PANTHER" id="PTHR15907">
    <property type="entry name" value="DUF614 FAMILY PROTEIN-RELATED"/>
    <property type="match status" value="1"/>
</dbReference>
<name>A0ABR1JFY6_9AGAR</name>
<dbReference type="EMBL" id="JBANRG010000020">
    <property type="protein sequence ID" value="KAK7457208.1"/>
    <property type="molecule type" value="Genomic_DNA"/>
</dbReference>
<feature type="region of interest" description="Disordered" evidence="1">
    <location>
        <begin position="1"/>
        <end position="75"/>
    </location>
</feature>
<evidence type="ECO:0000256" key="1">
    <source>
        <dbReference type="SAM" id="MobiDB-lite"/>
    </source>
</evidence>
<reference evidence="2 3" key="1">
    <citation type="submission" date="2024-01" db="EMBL/GenBank/DDBJ databases">
        <title>A draft genome for the cacao thread blight pathogen Marasmiellus scandens.</title>
        <authorList>
            <person name="Baruah I.K."/>
            <person name="Leung J."/>
            <person name="Bukari Y."/>
            <person name="Amoako-Attah I."/>
            <person name="Meinhardt L.W."/>
            <person name="Bailey B.A."/>
            <person name="Cohen S.P."/>
        </authorList>
    </citation>
    <scope>NUCLEOTIDE SEQUENCE [LARGE SCALE GENOMIC DNA]</scope>
    <source>
        <strain evidence="2 3">GH-19</strain>
    </source>
</reference>
<evidence type="ECO:0000313" key="3">
    <source>
        <dbReference type="Proteomes" id="UP001498398"/>
    </source>
</evidence>
<evidence type="ECO:0000313" key="2">
    <source>
        <dbReference type="EMBL" id="KAK7457208.1"/>
    </source>
</evidence>
<feature type="compositionally biased region" description="Polar residues" evidence="1">
    <location>
        <begin position="33"/>
        <end position="48"/>
    </location>
</feature>
<dbReference type="InterPro" id="IPR006461">
    <property type="entry name" value="PLAC_motif_containing"/>
</dbReference>
<gene>
    <name evidence="2" type="ORF">VKT23_010508</name>
</gene>
<organism evidence="2 3">
    <name type="scientific">Marasmiellus scandens</name>
    <dbReference type="NCBI Taxonomy" id="2682957"/>
    <lineage>
        <taxon>Eukaryota</taxon>
        <taxon>Fungi</taxon>
        <taxon>Dikarya</taxon>
        <taxon>Basidiomycota</taxon>
        <taxon>Agaricomycotina</taxon>
        <taxon>Agaricomycetes</taxon>
        <taxon>Agaricomycetidae</taxon>
        <taxon>Agaricales</taxon>
        <taxon>Marasmiineae</taxon>
        <taxon>Omphalotaceae</taxon>
        <taxon>Marasmiellus</taxon>
    </lineage>
</organism>
<protein>
    <recommendedName>
        <fullName evidence="4">PLAC8-domain-containing protein</fullName>
    </recommendedName>
</protein>
<dbReference type="Proteomes" id="UP001498398">
    <property type="component" value="Unassembled WGS sequence"/>
</dbReference>
<dbReference type="NCBIfam" id="TIGR01571">
    <property type="entry name" value="A_thal_Cys_rich"/>
    <property type="match status" value="1"/>
</dbReference>
<proteinExistence type="predicted"/>